<reference evidence="1 2" key="1">
    <citation type="journal article" date="2022" name="Hortic Res">
        <title>A haplotype resolved chromosomal level avocado genome allows analysis of novel avocado genes.</title>
        <authorList>
            <person name="Nath O."/>
            <person name="Fletcher S.J."/>
            <person name="Hayward A."/>
            <person name="Shaw L.M."/>
            <person name="Masouleh A.K."/>
            <person name="Furtado A."/>
            <person name="Henry R.J."/>
            <person name="Mitter N."/>
        </authorList>
    </citation>
    <scope>NUCLEOTIDE SEQUENCE [LARGE SCALE GENOMIC DNA]</scope>
    <source>
        <strain evidence="2">cv. Hass</strain>
    </source>
</reference>
<comment type="caution">
    <text evidence="1">The sequence shown here is derived from an EMBL/GenBank/DDBJ whole genome shotgun (WGS) entry which is preliminary data.</text>
</comment>
<protein>
    <submittedName>
        <fullName evidence="1">Uncharacterized protein</fullName>
    </submittedName>
</protein>
<name>A0ACC2KUX4_PERAE</name>
<dbReference type="Proteomes" id="UP001234297">
    <property type="component" value="Chromosome 11"/>
</dbReference>
<organism evidence="1 2">
    <name type="scientific">Persea americana</name>
    <name type="common">Avocado</name>
    <dbReference type="NCBI Taxonomy" id="3435"/>
    <lineage>
        <taxon>Eukaryota</taxon>
        <taxon>Viridiplantae</taxon>
        <taxon>Streptophyta</taxon>
        <taxon>Embryophyta</taxon>
        <taxon>Tracheophyta</taxon>
        <taxon>Spermatophyta</taxon>
        <taxon>Magnoliopsida</taxon>
        <taxon>Magnoliidae</taxon>
        <taxon>Laurales</taxon>
        <taxon>Lauraceae</taxon>
        <taxon>Persea</taxon>
    </lineage>
</organism>
<accession>A0ACC2KUX4</accession>
<proteinExistence type="predicted"/>
<keyword evidence="2" id="KW-1185">Reference proteome</keyword>
<evidence type="ECO:0000313" key="1">
    <source>
        <dbReference type="EMBL" id="KAJ8625044.1"/>
    </source>
</evidence>
<dbReference type="EMBL" id="CM056819">
    <property type="protein sequence ID" value="KAJ8625044.1"/>
    <property type="molecule type" value="Genomic_DNA"/>
</dbReference>
<evidence type="ECO:0000313" key="2">
    <source>
        <dbReference type="Proteomes" id="UP001234297"/>
    </source>
</evidence>
<gene>
    <name evidence="1" type="ORF">MRB53_033574</name>
</gene>
<sequence length="178" mass="19520">MTLLLLRNEIKSFFLAKTHSPDIIFLSEPKTPNATPLAQNHERLGYVSFFSNSPHPPALPSIWCFTKASSSYSIALVNSSTQHLTISSSASLNCPSTFITAIYASTSSTQRRSLWQYLCSPPFSNHHPWAVTGDFNAVSSAVEKLSIHPINSPATSEFTNMMISSGLLNIGFFGSRFT</sequence>